<comment type="caution">
    <text evidence="1">The sequence shown here is derived from an EMBL/GenBank/DDBJ whole genome shotgun (WGS) entry which is preliminary data.</text>
</comment>
<name>A0A7W5DNB6_9PORP</name>
<dbReference type="EMBL" id="JACHYB010000001">
    <property type="protein sequence ID" value="MBB3186011.1"/>
    <property type="molecule type" value="Genomic_DNA"/>
</dbReference>
<reference evidence="1 2" key="1">
    <citation type="submission" date="2020-08" db="EMBL/GenBank/DDBJ databases">
        <title>Genomic Encyclopedia of Type Strains, Phase IV (KMG-IV): sequencing the most valuable type-strain genomes for metagenomic binning, comparative biology and taxonomic classification.</title>
        <authorList>
            <person name="Goeker M."/>
        </authorList>
    </citation>
    <scope>NUCLEOTIDE SEQUENCE [LARGE SCALE GENOMIC DNA]</scope>
    <source>
        <strain evidence="1 2">DSM 27471</strain>
    </source>
</reference>
<proteinExistence type="predicted"/>
<gene>
    <name evidence="1" type="ORF">FHX64_000174</name>
</gene>
<dbReference type="Proteomes" id="UP000544222">
    <property type="component" value="Unassembled WGS sequence"/>
</dbReference>
<sequence length="243" mass="26888">MNEKKFWCKTEMVPVIAGFMLNSLRGDLADFSSYSSMFSEEYITSVDAQKTLCSELIRSNAVVGQLKLITRQMNDKSKELRIKLNPLEGYLKLAENELDTQVADFGLKAVRKQISRGNMEGLIMDLTTMVGVLNRNLTVLQAKGMSPDFPAELTALVGEISVLNEAQSSKLSERCRMTDTNLKEFNKMWGMISMISQSAQAIYRGVDPVKLKDYTIKVLVGRASTSTAKSQATSTTTTDTPAA</sequence>
<evidence type="ECO:0000313" key="2">
    <source>
        <dbReference type="Proteomes" id="UP000544222"/>
    </source>
</evidence>
<evidence type="ECO:0000313" key="1">
    <source>
        <dbReference type="EMBL" id="MBB3186011.1"/>
    </source>
</evidence>
<dbReference type="RefSeq" id="WP_183411943.1">
    <property type="nucleotide sequence ID" value="NZ_JACHYB010000001.1"/>
</dbReference>
<keyword evidence="2" id="KW-1185">Reference proteome</keyword>
<organism evidence="1 2">
    <name type="scientific">Microbacter margulisiae</name>
    <dbReference type="NCBI Taxonomy" id="1350067"/>
    <lineage>
        <taxon>Bacteria</taxon>
        <taxon>Pseudomonadati</taxon>
        <taxon>Bacteroidota</taxon>
        <taxon>Bacteroidia</taxon>
        <taxon>Bacteroidales</taxon>
        <taxon>Porphyromonadaceae</taxon>
        <taxon>Microbacter</taxon>
    </lineage>
</organism>
<accession>A0A7W5DNB6</accession>
<protein>
    <submittedName>
        <fullName evidence="1">Uncharacterized protein</fullName>
    </submittedName>
</protein>
<dbReference type="AlphaFoldDB" id="A0A7W5DNB6"/>